<keyword evidence="1" id="KW-0396">Initiation factor</keyword>
<keyword evidence="1" id="KW-0648">Protein biosynthesis</keyword>
<protein>
    <submittedName>
        <fullName evidence="1">CBP80/20-dependent translation initiation factor</fullName>
    </submittedName>
</protein>
<dbReference type="PANTHER" id="PTHR23254">
    <property type="entry name" value="EIF4G DOMAIN PROTEIN"/>
    <property type="match status" value="1"/>
</dbReference>
<organism evidence="1 2">
    <name type="scientific">Holothuria leucospilota</name>
    <name type="common">Black long sea cucumber</name>
    <name type="synonym">Mertensiothuria leucospilota</name>
    <dbReference type="NCBI Taxonomy" id="206669"/>
    <lineage>
        <taxon>Eukaryota</taxon>
        <taxon>Metazoa</taxon>
        <taxon>Echinodermata</taxon>
        <taxon>Eleutherozoa</taxon>
        <taxon>Echinozoa</taxon>
        <taxon>Holothuroidea</taxon>
        <taxon>Aspidochirotacea</taxon>
        <taxon>Aspidochirotida</taxon>
        <taxon>Holothuriidae</taxon>
        <taxon>Holothuria</taxon>
    </lineage>
</organism>
<dbReference type="Gene3D" id="1.25.40.180">
    <property type="match status" value="1"/>
</dbReference>
<dbReference type="GO" id="GO:0003743">
    <property type="term" value="F:translation initiation factor activity"/>
    <property type="evidence" value="ECO:0007669"/>
    <property type="project" value="UniProtKB-KW"/>
</dbReference>
<proteinExistence type="predicted"/>
<comment type="caution">
    <text evidence="1">The sequence shown here is derived from an EMBL/GenBank/DDBJ whole genome shotgun (WGS) entry which is preliminary data.</text>
</comment>
<dbReference type="GO" id="GO:0008494">
    <property type="term" value="F:translation activator activity"/>
    <property type="evidence" value="ECO:0007669"/>
    <property type="project" value="TreeGrafter"/>
</dbReference>
<reference evidence="1" key="1">
    <citation type="submission" date="2021-10" db="EMBL/GenBank/DDBJ databases">
        <title>Tropical sea cucumber genome reveals ecological adaptation and Cuvierian tubules defense mechanism.</title>
        <authorList>
            <person name="Chen T."/>
        </authorList>
    </citation>
    <scope>NUCLEOTIDE SEQUENCE</scope>
    <source>
        <strain evidence="1">Nanhai2018</strain>
        <tissue evidence="1">Muscle</tissue>
    </source>
</reference>
<evidence type="ECO:0000313" key="1">
    <source>
        <dbReference type="EMBL" id="KAJ8035587.1"/>
    </source>
</evidence>
<dbReference type="SUPFAM" id="SSF48371">
    <property type="entry name" value="ARM repeat"/>
    <property type="match status" value="1"/>
</dbReference>
<keyword evidence="2" id="KW-1185">Reference proteome</keyword>
<dbReference type="AlphaFoldDB" id="A0A9Q1BZH1"/>
<dbReference type="Proteomes" id="UP001152320">
    <property type="component" value="Chromosome 9"/>
</dbReference>
<name>A0A9Q1BZH1_HOLLE</name>
<dbReference type="GO" id="GO:0005829">
    <property type="term" value="C:cytosol"/>
    <property type="evidence" value="ECO:0007669"/>
    <property type="project" value="TreeGrafter"/>
</dbReference>
<sequence>MDIHKILTILQEAANQYTARTLDTSLVIQKILSLAYNNDWTGNHLQHFCQVFYAWTLETKTHVEVSAVLTDGIIDLEIDGQKFRTPWFHLLQSDFQNVAVMRVANKQRWLNFASYLCKILVNLKIGDAPVMVLLQPSCTCMEILLTSQDATNEEIECGVKQLVNCGPLLMKYYHETLQQLMAKVRHKILAHDTPLVGQTFLLEVLEMYSGGWSLKESSKDYYKNRLFEIQVPVKELHLD</sequence>
<gene>
    <name evidence="1" type="ORF">HOLleu_19314</name>
</gene>
<dbReference type="OrthoDB" id="6484979at2759"/>
<dbReference type="EMBL" id="JAIZAY010000009">
    <property type="protein sequence ID" value="KAJ8035587.1"/>
    <property type="molecule type" value="Genomic_DNA"/>
</dbReference>
<accession>A0A9Q1BZH1</accession>
<dbReference type="InterPro" id="IPR051367">
    <property type="entry name" value="mRNA_TranslReg/HistoneTransl"/>
</dbReference>
<evidence type="ECO:0000313" key="2">
    <source>
        <dbReference type="Proteomes" id="UP001152320"/>
    </source>
</evidence>
<dbReference type="PANTHER" id="PTHR23254:SF16">
    <property type="entry name" value="CBP80_20-DEPENDENT TRANSLATION INITIATION FACTOR"/>
    <property type="match status" value="1"/>
</dbReference>
<dbReference type="InterPro" id="IPR016024">
    <property type="entry name" value="ARM-type_fold"/>
</dbReference>
<dbReference type="GO" id="GO:0006446">
    <property type="term" value="P:regulation of translational initiation"/>
    <property type="evidence" value="ECO:0007669"/>
    <property type="project" value="TreeGrafter"/>
</dbReference>